<feature type="region of interest" description="Disordered" evidence="7">
    <location>
        <begin position="1473"/>
        <end position="1507"/>
    </location>
</feature>
<feature type="coiled-coil region" evidence="6">
    <location>
        <begin position="1616"/>
        <end position="1643"/>
    </location>
</feature>
<dbReference type="GO" id="GO:0006446">
    <property type="term" value="P:regulation of translational initiation"/>
    <property type="evidence" value="ECO:0000318"/>
    <property type="project" value="GO_Central"/>
</dbReference>
<dbReference type="Proteomes" id="UP000005239">
    <property type="component" value="Unassembled WGS sequence"/>
</dbReference>
<dbReference type="Gene3D" id="2.60.120.820">
    <property type="entry name" value="PHR domain"/>
    <property type="match status" value="5"/>
</dbReference>
<keyword evidence="6" id="KW-0175">Coiled coil</keyword>
<keyword evidence="4" id="KW-0067">ATP-binding</keyword>
<dbReference type="InterPro" id="IPR008271">
    <property type="entry name" value="Ser/Thr_kinase_AS"/>
</dbReference>
<accession>A0A8R1UBR1</accession>
<reference evidence="9" key="1">
    <citation type="journal article" date="2008" name="Nat. Genet.">
        <title>The Pristionchus pacificus genome provides a unique perspective on nematode lifestyle and parasitism.</title>
        <authorList>
            <person name="Dieterich C."/>
            <person name="Clifton S.W."/>
            <person name="Schuster L.N."/>
            <person name="Chinwalla A."/>
            <person name="Delehaunty K."/>
            <person name="Dinkelacker I."/>
            <person name="Fulton L."/>
            <person name="Fulton R."/>
            <person name="Godfrey J."/>
            <person name="Minx P."/>
            <person name="Mitreva M."/>
            <person name="Roeseler W."/>
            <person name="Tian H."/>
            <person name="Witte H."/>
            <person name="Yang S.P."/>
            <person name="Wilson R.K."/>
            <person name="Sommer R.J."/>
        </authorList>
    </citation>
    <scope>NUCLEOTIDE SEQUENCE [LARGE SCALE GENOMIC DNA]</scope>
    <source>
        <strain evidence="9">PS312</strain>
    </source>
</reference>
<dbReference type="Pfam" id="PF08005">
    <property type="entry name" value="PHR"/>
    <property type="match status" value="3"/>
</dbReference>
<dbReference type="InterPro" id="IPR050339">
    <property type="entry name" value="CC_SR_Kinase"/>
</dbReference>
<keyword evidence="3" id="KW-0418">Kinase</keyword>
<evidence type="ECO:0000256" key="6">
    <source>
        <dbReference type="SAM" id="Coils"/>
    </source>
</evidence>
<dbReference type="Gene3D" id="1.10.510.10">
    <property type="entry name" value="Transferase(Phosphotransferase) domain 1"/>
    <property type="match status" value="1"/>
</dbReference>
<keyword evidence="1" id="KW-0808">Transferase</keyword>
<dbReference type="Gene3D" id="3.30.200.20">
    <property type="entry name" value="Phosphorylase Kinase, domain 1"/>
    <property type="match status" value="2"/>
</dbReference>
<dbReference type="EnsemblMetazoa" id="PPA13305.1">
    <property type="protein sequence ID" value="PPA13305.1"/>
    <property type="gene ID" value="WBGene00102859"/>
</dbReference>
<comment type="similarity">
    <text evidence="5">Belongs to the protein kinase superfamily. Ser/Thr protein kinase family. GCN2 subfamily.</text>
</comment>
<accession>A0A2A6B3B8</accession>
<dbReference type="InterPro" id="IPR038648">
    <property type="entry name" value="PHR_sf"/>
</dbReference>
<evidence type="ECO:0000256" key="4">
    <source>
        <dbReference type="ARBA" id="ARBA00022840"/>
    </source>
</evidence>
<evidence type="ECO:0000256" key="5">
    <source>
        <dbReference type="ARBA" id="ARBA00037982"/>
    </source>
</evidence>
<dbReference type="SUPFAM" id="SSF56112">
    <property type="entry name" value="Protein kinase-like (PK-like)"/>
    <property type="match status" value="2"/>
</dbReference>
<keyword evidence="2" id="KW-0547">Nucleotide-binding</keyword>
<evidence type="ECO:0000256" key="1">
    <source>
        <dbReference type="ARBA" id="ARBA00022679"/>
    </source>
</evidence>
<sequence length="1659" mass="192271">MNKEKWNEIQREYRSEFLEKFVVKNVLGYGAHGSVFAVDSLFMGRGYAVKRIPIKKNSPDIERALKEVLALDSYDHSGIVRYNNSWIERPPPGWQRLMKRIVCADLETDETELLRFSRLEPIARNTQIRQADDGTIFYVDGKKVHVKTEGQEISVELASITDGKVCFGNALYLEGGDQAYKCVFEPPNAIKVSIVSVPEWMQQQLPIPEGLKSEYIVYFTRYFWIVSRQSRYSEEEVTDAFSRQNSSCLNDDTLLSEFQFARVRDKFGISTLNYPRLTKDNALKEVLALDSFNHPGIVKYNHSWIEEPNKLWHDRKRVFTMRLCLSEFYQCELNCAFLYIVMELCNSTLSTWLSDPTNNVIDLEKMKSWFKQLLSAVAYIHKQGMIHRDLKPSNILFASDDLLKICDLGISASRKIIDDQEVPVSRTFDRGTVKYMAPEQVFDNYRSGRPNTVLSQYPEVFRVNRDIRLLGIRLYVGEGKSRAKASLYRPINDNEKNAEEVAKIYDDDFIHDSRCILAIPFPEPALIRANEWHTISAWINGTASDYGINGKHNVTAGGVAFDFRNSSLPDENYTTADMGQIPELYFLKAEEYEEKIKDNVYGRVAARQAQIDKRVQEYKGENASREDQIQIMRTEMDQLKSALDNALEKLAGIELTNRDQIKSTSDTNTKVEKALADYKQSSEMKYPEQEARINDLENNYKRLRQMFDMNGGSVVNRFREIVPEQWRYYGYYDAIQFRANRDIRLLGITDYWKKFNHPTKCILRLSFAEPVLIRANEWHTICVKIDSKVSDYRKHGMSSVEADGVKAEEYEAVKEKQDNERIREMQAEFEKRFLQSEAALLDLSQKSKMKINEQDKRINELENKYKCLLLKDRLQIDVLSSARTTTQMICLLDFRKARCPSSGRTTAAPPSSCSLHPSQLSSLLNYYDGKREKGRGVLREYELTEEKLKYFSMNSRSLLTENRDELMESRRRILVNIRRKPQLAVTQEIERGESKTGMCGPLTTDYSDRLQIDVLSSARTTTQMICLLDFRKARCPSSGRTTAAPPSSCSLHPSQLSSLLNYYDGKREKGRGVLREYELTEEKLKYFSMNSRSLLTENRDELMESRRRILVNIRRKPQLAARNRKRRKAKLLRFIDDFEEVSIVVATTNEIFHIVYLKYDQESFDGSSNHIVPISFSEPILIRAKEWHIISATISGDNSYRGRCGKSRVEADGVVFDFRHSIRAPTSTTVHSGQFPELYFEENHHDLNDQIQVMRLEIDQLVDENSIKKSKLRIEYKEQVKDMKDWNKKMKNDQDLAVNCSINIRIKELENKYKRLQLMLGRLPKTSHDAALPEMEGCSVLKRFLHTMPGYSYKIVVGGECTDTYPVEAIQFKTGRDIRLMGIGVYVGQKDRARGKLLKVLNDNEDTVEEVSSGESDRGKMGDDRVEAEGAVFEFRDSKLTTVPENQRGRETSIERGQFPEIYFELLSPAEDSPKKEMEYHTKYEEQLKDEEKSKKPQTDQRNVKNCNEAQEYQFMELENKYKRLQLMVARSGNQMQSMQSEIDRLTLKEEASKEKIAQLEKRQQILVAQNEEQTLRIRVMKSEQEQSAQHQATVIEQAERIKELQFGIDKVCDALTECADRAMKAELRNRELTQENERMKKITKWKAVRLSADSRGQA</sequence>
<evidence type="ECO:0000256" key="3">
    <source>
        <dbReference type="ARBA" id="ARBA00022777"/>
    </source>
</evidence>
<organism evidence="8 9">
    <name type="scientific">Pristionchus pacificus</name>
    <name type="common">Parasitic nematode worm</name>
    <dbReference type="NCBI Taxonomy" id="54126"/>
    <lineage>
        <taxon>Eukaryota</taxon>
        <taxon>Metazoa</taxon>
        <taxon>Ecdysozoa</taxon>
        <taxon>Nematoda</taxon>
        <taxon>Chromadorea</taxon>
        <taxon>Rhabditida</taxon>
        <taxon>Rhabditina</taxon>
        <taxon>Diplogasteromorpha</taxon>
        <taxon>Diplogasteroidea</taxon>
        <taxon>Neodiplogasteridae</taxon>
        <taxon>Pristionchus</taxon>
    </lineage>
</organism>
<dbReference type="PANTHER" id="PTHR11042">
    <property type="entry name" value="EUKARYOTIC TRANSLATION INITIATION FACTOR 2-ALPHA KINASE EIF2-ALPHA KINASE -RELATED"/>
    <property type="match status" value="1"/>
</dbReference>
<dbReference type="Pfam" id="PF00069">
    <property type="entry name" value="Pkinase"/>
    <property type="match status" value="1"/>
</dbReference>
<dbReference type="InterPro" id="IPR012983">
    <property type="entry name" value="PHR"/>
</dbReference>
<dbReference type="GO" id="GO:0004694">
    <property type="term" value="F:eukaryotic translation initiation factor 2alpha kinase activity"/>
    <property type="evidence" value="ECO:0000318"/>
    <property type="project" value="GO_Central"/>
</dbReference>
<reference evidence="8" key="2">
    <citation type="submission" date="2022-06" db="UniProtKB">
        <authorList>
            <consortium name="EnsemblMetazoa"/>
        </authorList>
    </citation>
    <scope>IDENTIFICATION</scope>
    <source>
        <strain evidence="8">PS312</strain>
    </source>
</reference>
<feature type="compositionally biased region" description="Basic and acidic residues" evidence="7">
    <location>
        <begin position="1473"/>
        <end position="1503"/>
    </location>
</feature>
<evidence type="ECO:0000313" key="9">
    <source>
        <dbReference type="Proteomes" id="UP000005239"/>
    </source>
</evidence>
<dbReference type="GO" id="GO:0005737">
    <property type="term" value="C:cytoplasm"/>
    <property type="evidence" value="ECO:0000318"/>
    <property type="project" value="GO_Central"/>
</dbReference>
<dbReference type="InterPro" id="IPR011009">
    <property type="entry name" value="Kinase-like_dom_sf"/>
</dbReference>
<dbReference type="GO" id="GO:0005634">
    <property type="term" value="C:nucleus"/>
    <property type="evidence" value="ECO:0000318"/>
    <property type="project" value="GO_Central"/>
</dbReference>
<dbReference type="InterPro" id="IPR000719">
    <property type="entry name" value="Prot_kinase_dom"/>
</dbReference>
<dbReference type="FunFam" id="3.30.200.20:FF:001294">
    <property type="entry name" value="Uncharacterized protein"/>
    <property type="match status" value="1"/>
</dbReference>
<feature type="coiled-coil region" evidence="6">
    <location>
        <begin position="844"/>
        <end position="871"/>
    </location>
</feature>
<dbReference type="PROSITE" id="PS50011">
    <property type="entry name" value="PROTEIN_KINASE_DOM"/>
    <property type="match status" value="1"/>
</dbReference>
<evidence type="ECO:0000256" key="2">
    <source>
        <dbReference type="ARBA" id="ARBA00022741"/>
    </source>
</evidence>
<feature type="coiled-coil region" evidence="6">
    <location>
        <begin position="629"/>
        <end position="706"/>
    </location>
</feature>
<evidence type="ECO:0000313" key="8">
    <source>
        <dbReference type="EnsemblMetazoa" id="PPA13305.1"/>
    </source>
</evidence>
<evidence type="ECO:0000256" key="7">
    <source>
        <dbReference type="SAM" id="MobiDB-lite"/>
    </source>
</evidence>
<dbReference type="PANTHER" id="PTHR11042:SF91">
    <property type="entry name" value="EUKARYOTIC TRANSLATION INITIATION FACTOR 2-ALPHA KINASE"/>
    <property type="match status" value="1"/>
</dbReference>
<dbReference type="GO" id="GO:0005524">
    <property type="term" value="F:ATP binding"/>
    <property type="evidence" value="ECO:0007669"/>
    <property type="project" value="UniProtKB-KW"/>
</dbReference>
<feature type="coiled-coil region" evidence="6">
    <location>
        <begin position="1508"/>
        <end position="1577"/>
    </location>
</feature>
<protein>
    <submittedName>
        <fullName evidence="8">Protein kinase domain-containing protein</fullName>
    </submittedName>
</protein>
<dbReference type="PROSITE" id="PS00108">
    <property type="entry name" value="PROTEIN_KINASE_ST"/>
    <property type="match status" value="1"/>
</dbReference>
<dbReference type="GO" id="GO:0017148">
    <property type="term" value="P:negative regulation of translation"/>
    <property type="evidence" value="ECO:0000318"/>
    <property type="project" value="GO_Central"/>
</dbReference>
<proteinExistence type="inferred from homology"/>
<dbReference type="SMART" id="SM00220">
    <property type="entry name" value="S_TKc"/>
    <property type="match status" value="1"/>
</dbReference>
<keyword evidence="9" id="KW-1185">Reference proteome</keyword>
<gene>
    <name evidence="8" type="primary">WBGene00102859</name>
</gene>
<feature type="coiled-coil region" evidence="6">
    <location>
        <begin position="1244"/>
        <end position="1289"/>
    </location>
</feature>
<name>A0A2A6B3B8_PRIPA</name>